<proteinExistence type="inferred from homology"/>
<evidence type="ECO:0000256" key="1">
    <source>
        <dbReference type="ARBA" id="ARBA00004651"/>
    </source>
</evidence>
<feature type="transmembrane region" description="Helical" evidence="6">
    <location>
        <begin position="572"/>
        <end position="591"/>
    </location>
</feature>
<dbReference type="GO" id="GO:0055085">
    <property type="term" value="P:transmembrane transport"/>
    <property type="evidence" value="ECO:0007669"/>
    <property type="project" value="UniProtKB-UniRule"/>
</dbReference>
<dbReference type="GO" id="GO:0005886">
    <property type="term" value="C:plasma membrane"/>
    <property type="evidence" value="ECO:0007669"/>
    <property type="project" value="UniProtKB-SubCell"/>
</dbReference>
<accession>A0A1H9QE88</accession>
<evidence type="ECO:0000256" key="2">
    <source>
        <dbReference type="ARBA" id="ARBA00022475"/>
    </source>
</evidence>
<feature type="transmembrane region" description="Helical" evidence="6">
    <location>
        <begin position="518"/>
        <end position="538"/>
    </location>
</feature>
<dbReference type="RefSeq" id="WP_089740394.1">
    <property type="nucleotide sequence ID" value="NZ_FOGL01000006.1"/>
</dbReference>
<dbReference type="InterPro" id="IPR003838">
    <property type="entry name" value="ABC3_permease_C"/>
</dbReference>
<evidence type="ECO:0000256" key="3">
    <source>
        <dbReference type="ARBA" id="ARBA00022692"/>
    </source>
</evidence>
<evidence type="ECO:0000256" key="5">
    <source>
        <dbReference type="ARBA" id="ARBA00023136"/>
    </source>
</evidence>
<keyword evidence="6" id="KW-0813">Transport</keyword>
<dbReference type="PIRSF" id="PIRSF018968">
    <property type="entry name" value="ABC_permease_BceB"/>
    <property type="match status" value="1"/>
</dbReference>
<keyword evidence="3 6" id="KW-0812">Transmembrane</keyword>
<keyword evidence="4 6" id="KW-1133">Transmembrane helix</keyword>
<dbReference type="AlphaFoldDB" id="A0A1H9QE88"/>
<feature type="transmembrane region" description="Helical" evidence="6">
    <location>
        <begin position="152"/>
        <end position="175"/>
    </location>
</feature>
<dbReference type="Proteomes" id="UP000199687">
    <property type="component" value="Unassembled WGS sequence"/>
</dbReference>
<evidence type="ECO:0000313" key="9">
    <source>
        <dbReference type="Proteomes" id="UP000199687"/>
    </source>
</evidence>
<feature type="transmembrane region" description="Helical" evidence="6">
    <location>
        <begin position="21"/>
        <end position="42"/>
    </location>
</feature>
<evidence type="ECO:0000259" key="7">
    <source>
        <dbReference type="Pfam" id="PF02687"/>
    </source>
</evidence>
<sequence>MTFRQFAFNNVKRNARQYLSYFFSCMFSVAVFFIYAVIMYHPEIDGHDFRENVQRGIMSVEVIIFVFSFLFVLYSTGAFIKSRKKEYGLLMTLGISKKQLNGLLILENTIIGVVSIVSGLLVGIIFANIFIMGFSQILGIEGTLGFYIAPKAVILTVISYFIMFECNSIIVVWTLRTNAVIELFRGMKAPKIVPKFSWILSIFAIALIVSAYYLAATASIMTIFQRMFIILILIIPGTYFLYTQFSVAFISLLKRRKNVYYHQTNILTISELNYKMKDHARLLFFVTILSAISFTASGVLYSAFQSAETEAAAYTPNDFSFLSRGADNVAKMDQEIKKVIQSFEKNQVDFEMTVVDRKMAQITNMDSETWIHLMSYSDYKKLAELAETKIYPLNSEQKTLLMLPYLMSSNNLNIPDSITVQSKNYESQLETVPILSIVNDIYQTGYTIVVTDSLYQRFANVAESEEMYRYAAFSITNWVRHTDIVKNISMELNQDVVSNIDSKADFYNVMKNSLSHTLFFGLFISVLFFLAAGSILYFKMYQDLDKDIEQYKALYRIGLTIKEMKIIATKQIAYLFFIPFGLAVLHASFAFKALQNMLASSIVIPSITLISCYLLIYAVYFFFIRGLYIAKIKKVM</sequence>
<dbReference type="EMBL" id="FOGL01000006">
    <property type="protein sequence ID" value="SER58742.1"/>
    <property type="molecule type" value="Genomic_DNA"/>
</dbReference>
<protein>
    <submittedName>
        <fullName evidence="8">Putative ABC transport system permease protein</fullName>
    </submittedName>
</protein>
<dbReference type="Pfam" id="PF02687">
    <property type="entry name" value="FtsX"/>
    <property type="match status" value="1"/>
</dbReference>
<feature type="domain" description="ABC3 transporter permease C-terminal" evidence="7">
    <location>
        <begin position="62"/>
        <end position="176"/>
    </location>
</feature>
<feature type="transmembrane region" description="Helical" evidence="6">
    <location>
        <begin position="597"/>
        <end position="624"/>
    </location>
</feature>
<dbReference type="InterPro" id="IPR052536">
    <property type="entry name" value="ABC-4_Integral_Memb_Prot"/>
</dbReference>
<dbReference type="STRING" id="531814.SAMN04487944_106157"/>
<evidence type="ECO:0000313" key="8">
    <source>
        <dbReference type="EMBL" id="SER58742.1"/>
    </source>
</evidence>
<gene>
    <name evidence="8" type="ORF">SAMN04487944_106157</name>
</gene>
<name>A0A1H9QE88_9BACI</name>
<feature type="transmembrane region" description="Helical" evidence="6">
    <location>
        <begin position="227"/>
        <end position="253"/>
    </location>
</feature>
<keyword evidence="9" id="KW-1185">Reference proteome</keyword>
<keyword evidence="2 6" id="KW-1003">Cell membrane</keyword>
<dbReference type="PANTHER" id="PTHR46795">
    <property type="entry name" value="ABC TRANSPORTER PERMEASE-RELATED-RELATED"/>
    <property type="match status" value="1"/>
</dbReference>
<comment type="similarity">
    <text evidence="6">Belongs to the ABC-4 integral membrane protein family.</text>
</comment>
<keyword evidence="5 6" id="KW-0472">Membrane</keyword>
<evidence type="ECO:0000256" key="6">
    <source>
        <dbReference type="PIRNR" id="PIRNR018968"/>
    </source>
</evidence>
<reference evidence="8 9" key="1">
    <citation type="submission" date="2016-10" db="EMBL/GenBank/DDBJ databases">
        <authorList>
            <person name="de Groot N.N."/>
        </authorList>
    </citation>
    <scope>NUCLEOTIDE SEQUENCE [LARGE SCALE GENOMIC DNA]</scope>
    <source>
        <strain evidence="8 9">CGMCC 1.7727</strain>
    </source>
</reference>
<feature type="transmembrane region" description="Helical" evidence="6">
    <location>
        <begin position="282"/>
        <end position="304"/>
    </location>
</feature>
<dbReference type="OrthoDB" id="1937696at2"/>
<organism evidence="8 9">
    <name type="scientific">Gracilibacillus ureilyticus</name>
    <dbReference type="NCBI Taxonomy" id="531814"/>
    <lineage>
        <taxon>Bacteria</taxon>
        <taxon>Bacillati</taxon>
        <taxon>Bacillota</taxon>
        <taxon>Bacilli</taxon>
        <taxon>Bacillales</taxon>
        <taxon>Bacillaceae</taxon>
        <taxon>Gracilibacillus</taxon>
    </lineage>
</organism>
<feature type="transmembrane region" description="Helical" evidence="6">
    <location>
        <begin position="196"/>
        <end position="215"/>
    </location>
</feature>
<evidence type="ECO:0000256" key="4">
    <source>
        <dbReference type="ARBA" id="ARBA00022989"/>
    </source>
</evidence>
<feature type="transmembrane region" description="Helical" evidence="6">
    <location>
        <begin position="62"/>
        <end position="80"/>
    </location>
</feature>
<dbReference type="InterPro" id="IPR027022">
    <property type="entry name" value="ABC_permease_BceB-typ"/>
</dbReference>
<dbReference type="PANTHER" id="PTHR46795:SF1">
    <property type="entry name" value="ABC TRANSPORTER PERMEASE PROTEIN"/>
    <property type="match status" value="1"/>
</dbReference>
<comment type="subcellular location">
    <subcellularLocation>
        <location evidence="1 6">Cell membrane</location>
        <topology evidence="1 6">Multi-pass membrane protein</topology>
    </subcellularLocation>
</comment>
<feature type="transmembrane region" description="Helical" evidence="6">
    <location>
        <begin position="101"/>
        <end position="132"/>
    </location>
</feature>